<sequence length="244" mass="28336">MIYKVSKKEKAVVIMVIFMAIIIISILFYGTIYAVVILLPLGVPIYREQKRRIINKKKKELKVQFKDMLMVMSDSLKTGYSVSNALKESYKDMVSMYGRYSYICEELRIMISKIKLNVREEDIFKDFAKRTGLREAILFSRIFSVAKRTGGNMTEVIGSVTDSIVLKENVREEIEVSTTEKKTEQKIMTLIPMALILYVKMMSPDFLNIMYETNAGRIVMTICLVLYVLAFLWAQKIVEFNEEY</sequence>
<feature type="transmembrane region" description="Helical" evidence="1">
    <location>
        <begin position="215"/>
        <end position="234"/>
    </location>
</feature>
<feature type="transmembrane region" description="Helical" evidence="1">
    <location>
        <begin position="12"/>
        <end position="43"/>
    </location>
</feature>
<evidence type="ECO:0008006" key="4">
    <source>
        <dbReference type="Google" id="ProtNLM"/>
    </source>
</evidence>
<keyword evidence="1" id="KW-0812">Transmembrane</keyword>
<reference evidence="2 3" key="1">
    <citation type="submission" date="2020-08" db="EMBL/GenBank/DDBJ databases">
        <title>Genome public.</title>
        <authorList>
            <person name="Liu C."/>
            <person name="Sun Q."/>
        </authorList>
    </citation>
    <scope>NUCLEOTIDE SEQUENCE [LARGE SCALE GENOMIC DNA]</scope>
    <source>
        <strain evidence="2 3">BX4</strain>
    </source>
</reference>
<evidence type="ECO:0000313" key="3">
    <source>
        <dbReference type="Proteomes" id="UP000597877"/>
    </source>
</evidence>
<keyword evidence="1" id="KW-0472">Membrane</keyword>
<evidence type="ECO:0000313" key="2">
    <source>
        <dbReference type="EMBL" id="MBC5667754.1"/>
    </source>
</evidence>
<gene>
    <name evidence="2" type="ORF">H8S00_07160</name>
</gene>
<accession>A0ABR7F2E6</accession>
<evidence type="ECO:0000256" key="1">
    <source>
        <dbReference type="SAM" id="Phobius"/>
    </source>
</evidence>
<name>A0ABR7F2E6_9FIRM</name>
<proteinExistence type="predicted"/>
<comment type="caution">
    <text evidence="2">The sequence shown here is derived from an EMBL/GenBank/DDBJ whole genome shotgun (WGS) entry which is preliminary data.</text>
</comment>
<dbReference type="EMBL" id="JACOOZ010000004">
    <property type="protein sequence ID" value="MBC5667754.1"/>
    <property type="molecule type" value="Genomic_DNA"/>
</dbReference>
<dbReference type="PANTHER" id="PTHR35007:SF1">
    <property type="entry name" value="PILUS ASSEMBLY PROTEIN"/>
    <property type="match status" value="1"/>
</dbReference>
<dbReference type="PANTHER" id="PTHR35007">
    <property type="entry name" value="INTEGRAL MEMBRANE PROTEIN-RELATED"/>
    <property type="match status" value="1"/>
</dbReference>
<keyword evidence="3" id="KW-1185">Reference proteome</keyword>
<dbReference type="RefSeq" id="WP_118589508.1">
    <property type="nucleotide sequence ID" value="NZ_JACOOZ010000004.1"/>
</dbReference>
<keyword evidence="1" id="KW-1133">Transmembrane helix</keyword>
<dbReference type="Proteomes" id="UP000597877">
    <property type="component" value="Unassembled WGS sequence"/>
</dbReference>
<protein>
    <recommendedName>
        <fullName evidence="4">Type II secretion system protein GspF domain-containing protein</fullName>
    </recommendedName>
</protein>
<organism evidence="2 3">
    <name type="scientific">Eubacterium segne</name>
    <dbReference type="NCBI Taxonomy" id="2763045"/>
    <lineage>
        <taxon>Bacteria</taxon>
        <taxon>Bacillati</taxon>
        <taxon>Bacillota</taxon>
        <taxon>Clostridia</taxon>
        <taxon>Eubacteriales</taxon>
        <taxon>Eubacteriaceae</taxon>
        <taxon>Eubacterium</taxon>
    </lineage>
</organism>